<protein>
    <submittedName>
        <fullName evidence="3">Uncharacterized protein</fullName>
    </submittedName>
</protein>
<feature type="compositionally biased region" description="Basic and acidic residues" evidence="1">
    <location>
        <begin position="114"/>
        <end position="129"/>
    </location>
</feature>
<organism evidence="3">
    <name type="scientific">Octopus bimaculoides</name>
    <name type="common">California two-spotted octopus</name>
    <dbReference type="NCBI Taxonomy" id="37653"/>
    <lineage>
        <taxon>Eukaryota</taxon>
        <taxon>Metazoa</taxon>
        <taxon>Spiralia</taxon>
        <taxon>Lophotrochozoa</taxon>
        <taxon>Mollusca</taxon>
        <taxon>Cephalopoda</taxon>
        <taxon>Coleoidea</taxon>
        <taxon>Octopodiformes</taxon>
        <taxon>Octopoda</taxon>
        <taxon>Incirrata</taxon>
        <taxon>Octopodidae</taxon>
        <taxon>Octopus</taxon>
    </lineage>
</organism>
<keyword evidence="2" id="KW-1133">Transmembrane helix</keyword>
<feature type="non-terminal residue" evidence="3">
    <location>
        <position position="1"/>
    </location>
</feature>
<evidence type="ECO:0000256" key="2">
    <source>
        <dbReference type="SAM" id="Phobius"/>
    </source>
</evidence>
<feature type="region of interest" description="Disordered" evidence="1">
    <location>
        <begin position="90"/>
        <end position="129"/>
    </location>
</feature>
<keyword evidence="2" id="KW-0812">Transmembrane</keyword>
<dbReference type="AlphaFoldDB" id="A0A0L8FT71"/>
<feature type="transmembrane region" description="Helical" evidence="2">
    <location>
        <begin position="53"/>
        <end position="75"/>
    </location>
</feature>
<evidence type="ECO:0000313" key="3">
    <source>
        <dbReference type="EMBL" id="KOF67610.1"/>
    </source>
</evidence>
<gene>
    <name evidence="3" type="ORF">OCBIM_22009187mg</name>
</gene>
<sequence>FTHKRTIDSGRANPLNIIIAITVVINISITDIIVTTIIIIIIVIITTTIITDIVVVVVVIIIIIIIIIITFPITMKENLGTKEEMKENVEDKAMIKNDDDGGDGRDEDADGDDKDEKDKGKKNVEDEEK</sequence>
<feature type="compositionally biased region" description="Basic and acidic residues" evidence="1">
    <location>
        <begin position="90"/>
        <end position="104"/>
    </location>
</feature>
<evidence type="ECO:0000256" key="1">
    <source>
        <dbReference type="SAM" id="MobiDB-lite"/>
    </source>
</evidence>
<accession>A0A0L8FT71</accession>
<feature type="transmembrane region" description="Helical" evidence="2">
    <location>
        <begin position="15"/>
        <end position="47"/>
    </location>
</feature>
<keyword evidence="2" id="KW-0472">Membrane</keyword>
<name>A0A0L8FT71_OCTBM</name>
<reference evidence="3" key="1">
    <citation type="submission" date="2015-07" db="EMBL/GenBank/DDBJ databases">
        <title>MeaNS - Measles Nucleotide Surveillance Program.</title>
        <authorList>
            <person name="Tran T."/>
            <person name="Druce J."/>
        </authorList>
    </citation>
    <scope>NUCLEOTIDE SEQUENCE</scope>
    <source>
        <strain evidence="3">UCB-OBI-ISO-001</strain>
        <tissue evidence="3">Gonad</tissue>
    </source>
</reference>
<proteinExistence type="predicted"/>
<dbReference type="EMBL" id="KQ426913">
    <property type="protein sequence ID" value="KOF67610.1"/>
    <property type="molecule type" value="Genomic_DNA"/>
</dbReference>